<evidence type="ECO:0000256" key="5">
    <source>
        <dbReference type="SAM" id="Phobius"/>
    </source>
</evidence>
<evidence type="ECO:0000256" key="2">
    <source>
        <dbReference type="ARBA" id="ARBA00022692"/>
    </source>
</evidence>
<name>A0A0F5K5H5_9BURK</name>
<gene>
    <name evidence="7" type="ORF">WM40_03405</name>
</gene>
<reference evidence="7 8" key="1">
    <citation type="submission" date="2015-03" db="EMBL/GenBank/DDBJ databases">
        <title>Draft Genome Sequence of Burkholderia andropogonis type strain ICMP2807, isolated from Sorghum bicolor.</title>
        <authorList>
            <person name="Lopes-Santos L."/>
            <person name="Castro D.B."/>
            <person name="Ottoboni L.M."/>
            <person name="Park D."/>
            <person name="Weirc B.S."/>
            <person name="Destefano S.A."/>
        </authorList>
    </citation>
    <scope>NUCLEOTIDE SEQUENCE [LARGE SCALE GENOMIC DNA]</scope>
    <source>
        <strain evidence="7 8">ICMP2807</strain>
    </source>
</reference>
<feature type="transmembrane region" description="Helical" evidence="5">
    <location>
        <begin position="145"/>
        <end position="164"/>
    </location>
</feature>
<dbReference type="PANTHER" id="PTHR42718">
    <property type="entry name" value="MAJOR FACILITATOR SUPERFAMILY MULTIDRUG TRANSPORTER MFSC"/>
    <property type="match status" value="1"/>
</dbReference>
<dbReference type="Gene3D" id="1.20.1250.20">
    <property type="entry name" value="MFS general substrate transporter like domains"/>
    <property type="match status" value="1"/>
</dbReference>
<comment type="subcellular location">
    <subcellularLocation>
        <location evidence="1">Membrane</location>
        <topology evidence="1">Multi-pass membrane protein</topology>
    </subcellularLocation>
</comment>
<dbReference type="CDD" id="cd17321">
    <property type="entry name" value="MFS_MMR_MDR_like"/>
    <property type="match status" value="1"/>
</dbReference>
<feature type="transmembrane region" description="Helical" evidence="5">
    <location>
        <begin position="331"/>
        <end position="351"/>
    </location>
</feature>
<feature type="transmembrane region" description="Helical" evidence="5">
    <location>
        <begin position="408"/>
        <end position="427"/>
    </location>
</feature>
<comment type="caution">
    <text evidence="7">The sequence shown here is derived from an EMBL/GenBank/DDBJ whole genome shotgun (WGS) entry which is preliminary data.</text>
</comment>
<evidence type="ECO:0000256" key="1">
    <source>
        <dbReference type="ARBA" id="ARBA00004141"/>
    </source>
</evidence>
<feature type="transmembrane region" description="Helical" evidence="5">
    <location>
        <begin position="16"/>
        <end position="41"/>
    </location>
</feature>
<protein>
    <submittedName>
        <fullName evidence="7">Major facilitator transporter</fullName>
    </submittedName>
</protein>
<dbReference type="AlphaFoldDB" id="A0A0F5K5H5"/>
<evidence type="ECO:0000256" key="4">
    <source>
        <dbReference type="ARBA" id="ARBA00023136"/>
    </source>
</evidence>
<feature type="transmembrane region" description="Helical" evidence="5">
    <location>
        <begin position="363"/>
        <end position="387"/>
    </location>
</feature>
<proteinExistence type="predicted"/>
<feature type="transmembrane region" description="Helical" evidence="5">
    <location>
        <begin position="110"/>
        <end position="133"/>
    </location>
</feature>
<feature type="transmembrane region" description="Helical" evidence="5">
    <location>
        <begin position="433"/>
        <end position="453"/>
    </location>
</feature>
<feature type="transmembrane region" description="Helical" evidence="5">
    <location>
        <begin position="274"/>
        <end position="294"/>
    </location>
</feature>
<keyword evidence="8" id="KW-1185">Reference proteome</keyword>
<feature type="transmembrane region" description="Helical" evidence="5">
    <location>
        <begin position="202"/>
        <end position="223"/>
    </location>
</feature>
<dbReference type="PANTHER" id="PTHR42718:SF48">
    <property type="entry name" value="CONSERVED TWO-DOMAIN MEMBRANE PROTEIN-RELATED"/>
    <property type="match status" value="1"/>
</dbReference>
<dbReference type="SUPFAM" id="SSF103473">
    <property type="entry name" value="MFS general substrate transporter"/>
    <property type="match status" value="1"/>
</dbReference>
<evidence type="ECO:0000259" key="6">
    <source>
        <dbReference type="PROSITE" id="PS50850"/>
    </source>
</evidence>
<evidence type="ECO:0000313" key="8">
    <source>
        <dbReference type="Proteomes" id="UP000033618"/>
    </source>
</evidence>
<feature type="transmembrane region" description="Helical" evidence="5">
    <location>
        <begin position="53"/>
        <end position="72"/>
    </location>
</feature>
<feature type="transmembrane region" description="Helical" evidence="5">
    <location>
        <begin position="235"/>
        <end position="253"/>
    </location>
</feature>
<dbReference type="EMBL" id="LAQU01000002">
    <property type="protein sequence ID" value="KKB65104.1"/>
    <property type="molecule type" value="Genomic_DNA"/>
</dbReference>
<dbReference type="PATRIC" id="fig|28092.6.peg.811"/>
<dbReference type="STRING" id="28092.WM40_03405"/>
<dbReference type="InterPro" id="IPR036259">
    <property type="entry name" value="MFS_trans_sf"/>
</dbReference>
<evidence type="ECO:0000256" key="3">
    <source>
        <dbReference type="ARBA" id="ARBA00022989"/>
    </source>
</evidence>
<sequence length="459" mass="48591">MDVALFAPRPGTPNQVLAIVCAGMILANLDLFIVNVGLPSISQELHEEKLDNLSWILNAYTVTYASLLVFFGRAAERYRRDVTFLLGVGLFTVASAACAAAGSVEMLAGFRIIQAAAAALMTPTSLGLLLATFPPEKRGAAVRTWTAIGGVAAALGPLVGGLLVVISWRWIFLVNVPIGIVALALGWWRLPPIPGHHARKPDALSAFLVTVGIACLTFAIVKVNDWGWRAVSVQINFYLSVLLLGGFVFRCFTTSNPLIEPGLFKNRAFAGASLVMAPFSAAFGALLLSVVLWEQLTWKWSALMIGATMAPGPLLVPVVSLLFSKHLIQRFGASNVIIAGTTSFALGLIWWSCVPGTQPEIWIAVAGMIPIGVGVGLTLPTLMGVGTSSLPATAFSTGSAAINMIRQAAIAIGVAVLVALVGAHANPIDSFKFAWRVMALITMMGVIPTLLLIRRSRTP</sequence>
<dbReference type="GO" id="GO:0022857">
    <property type="term" value="F:transmembrane transporter activity"/>
    <property type="evidence" value="ECO:0007669"/>
    <property type="project" value="InterPro"/>
</dbReference>
<dbReference type="Proteomes" id="UP000033618">
    <property type="component" value="Unassembled WGS sequence"/>
</dbReference>
<dbReference type="InterPro" id="IPR020846">
    <property type="entry name" value="MFS_dom"/>
</dbReference>
<keyword evidence="2 5" id="KW-0812">Transmembrane</keyword>
<organism evidence="7 8">
    <name type="scientific">Robbsia andropogonis</name>
    <dbReference type="NCBI Taxonomy" id="28092"/>
    <lineage>
        <taxon>Bacteria</taxon>
        <taxon>Pseudomonadati</taxon>
        <taxon>Pseudomonadota</taxon>
        <taxon>Betaproteobacteria</taxon>
        <taxon>Burkholderiales</taxon>
        <taxon>Burkholderiaceae</taxon>
        <taxon>Robbsia</taxon>
    </lineage>
</organism>
<keyword evidence="4 5" id="KW-0472">Membrane</keyword>
<evidence type="ECO:0000313" key="7">
    <source>
        <dbReference type="EMBL" id="KKB65104.1"/>
    </source>
</evidence>
<feature type="transmembrane region" description="Helical" evidence="5">
    <location>
        <begin position="300"/>
        <end position="324"/>
    </location>
</feature>
<keyword evidence="3 5" id="KW-1133">Transmembrane helix</keyword>
<dbReference type="InterPro" id="IPR011701">
    <property type="entry name" value="MFS"/>
</dbReference>
<accession>A0A0F5K5H5</accession>
<feature type="domain" description="Major facilitator superfamily (MFS) profile" evidence="6">
    <location>
        <begin position="16"/>
        <end position="457"/>
    </location>
</feature>
<dbReference type="Pfam" id="PF07690">
    <property type="entry name" value="MFS_1"/>
    <property type="match status" value="1"/>
</dbReference>
<dbReference type="Gene3D" id="1.20.1720.10">
    <property type="entry name" value="Multidrug resistance protein D"/>
    <property type="match status" value="1"/>
</dbReference>
<dbReference type="PROSITE" id="PS50850">
    <property type="entry name" value="MFS"/>
    <property type="match status" value="1"/>
</dbReference>
<dbReference type="GO" id="GO:0016020">
    <property type="term" value="C:membrane"/>
    <property type="evidence" value="ECO:0007669"/>
    <property type="project" value="UniProtKB-SubCell"/>
</dbReference>
<feature type="transmembrane region" description="Helical" evidence="5">
    <location>
        <begin position="170"/>
        <end position="190"/>
    </location>
</feature>
<feature type="transmembrane region" description="Helical" evidence="5">
    <location>
        <begin position="84"/>
        <end position="104"/>
    </location>
</feature>